<feature type="compositionally biased region" description="Polar residues" evidence="1">
    <location>
        <begin position="8"/>
        <end position="25"/>
    </location>
</feature>
<comment type="caution">
    <text evidence="2">The sequence shown here is derived from an EMBL/GenBank/DDBJ whole genome shotgun (WGS) entry which is preliminary data.</text>
</comment>
<reference evidence="2" key="1">
    <citation type="submission" date="2021-02" db="EMBL/GenBank/DDBJ databases">
        <authorList>
            <person name="Nowell W R."/>
        </authorList>
    </citation>
    <scope>NUCLEOTIDE SEQUENCE</scope>
</reference>
<evidence type="ECO:0000256" key="1">
    <source>
        <dbReference type="SAM" id="MobiDB-lite"/>
    </source>
</evidence>
<feature type="region of interest" description="Disordered" evidence="1">
    <location>
        <begin position="70"/>
        <end position="131"/>
    </location>
</feature>
<evidence type="ECO:0000313" key="2">
    <source>
        <dbReference type="EMBL" id="CAF4299599.1"/>
    </source>
</evidence>
<gene>
    <name evidence="2" type="ORF">JBS370_LOCUS40338</name>
</gene>
<accession>A0A820I0T6</accession>
<organism evidence="2 3">
    <name type="scientific">Rotaria sordida</name>
    <dbReference type="NCBI Taxonomy" id="392033"/>
    <lineage>
        <taxon>Eukaryota</taxon>
        <taxon>Metazoa</taxon>
        <taxon>Spiralia</taxon>
        <taxon>Gnathifera</taxon>
        <taxon>Rotifera</taxon>
        <taxon>Eurotatoria</taxon>
        <taxon>Bdelloidea</taxon>
        <taxon>Philodinida</taxon>
        <taxon>Philodinidae</taxon>
        <taxon>Rotaria</taxon>
    </lineage>
</organism>
<evidence type="ECO:0000313" key="3">
    <source>
        <dbReference type="Proteomes" id="UP000663836"/>
    </source>
</evidence>
<feature type="region of interest" description="Disordered" evidence="1">
    <location>
        <begin position="1"/>
        <end position="26"/>
    </location>
</feature>
<feature type="compositionally biased region" description="Polar residues" evidence="1">
    <location>
        <begin position="74"/>
        <end position="102"/>
    </location>
</feature>
<dbReference type="Proteomes" id="UP000663836">
    <property type="component" value="Unassembled WGS sequence"/>
</dbReference>
<feature type="compositionally biased region" description="Low complexity" evidence="1">
    <location>
        <begin position="103"/>
        <end position="131"/>
    </location>
</feature>
<name>A0A820I0T6_9BILA</name>
<sequence length="165" mass="17917">PTPKRVRTSTLDSSSDNKANRNVVNEETAIKDAHNLDIDLDKNNFSDGCSIEELIDESFKNQTLNSLRDPFEEQTVTTPSPNTPIRSKTISKNDRQATISLVTLSPSRTQSISSTSSTQSISSTSSTQSISSTSLTQSGVSIINLPSISTTPVIVKPIITRKYTI</sequence>
<protein>
    <submittedName>
        <fullName evidence="2">Uncharacterized protein</fullName>
    </submittedName>
</protein>
<dbReference type="EMBL" id="CAJOBD010035306">
    <property type="protein sequence ID" value="CAF4299599.1"/>
    <property type="molecule type" value="Genomic_DNA"/>
</dbReference>
<feature type="non-terminal residue" evidence="2">
    <location>
        <position position="1"/>
    </location>
</feature>
<proteinExistence type="predicted"/>
<dbReference type="AlphaFoldDB" id="A0A820I0T6"/>